<reference evidence="1" key="1">
    <citation type="journal article" date="2023" name="GigaByte">
        <title>Genome assembly of the bearded iris, Iris pallida Lam.</title>
        <authorList>
            <person name="Bruccoleri R.E."/>
            <person name="Oakeley E.J."/>
            <person name="Faust A.M.E."/>
            <person name="Altorfer M."/>
            <person name="Dessus-Babus S."/>
            <person name="Burckhardt D."/>
            <person name="Oertli M."/>
            <person name="Naumann U."/>
            <person name="Petersen F."/>
            <person name="Wong J."/>
        </authorList>
    </citation>
    <scope>NUCLEOTIDE SEQUENCE</scope>
    <source>
        <strain evidence="1">GSM-AAB239-AS_SAM_17_03QT</strain>
    </source>
</reference>
<name>A0AAX6ER75_IRIPA</name>
<protein>
    <submittedName>
        <fullName evidence="1">Uncharacterized protein</fullName>
    </submittedName>
</protein>
<dbReference type="Proteomes" id="UP001140949">
    <property type="component" value="Unassembled WGS sequence"/>
</dbReference>
<evidence type="ECO:0000313" key="1">
    <source>
        <dbReference type="EMBL" id="KAJ6806329.1"/>
    </source>
</evidence>
<evidence type="ECO:0000313" key="2">
    <source>
        <dbReference type="Proteomes" id="UP001140949"/>
    </source>
</evidence>
<accession>A0AAX6ER75</accession>
<sequence>MRSTLMHSSANHVVAYQLFIYLNQLRVFLSDFNKFPVGGNIFFIWGFPHWQL</sequence>
<organism evidence="1 2">
    <name type="scientific">Iris pallida</name>
    <name type="common">Sweet iris</name>
    <dbReference type="NCBI Taxonomy" id="29817"/>
    <lineage>
        <taxon>Eukaryota</taxon>
        <taxon>Viridiplantae</taxon>
        <taxon>Streptophyta</taxon>
        <taxon>Embryophyta</taxon>
        <taxon>Tracheophyta</taxon>
        <taxon>Spermatophyta</taxon>
        <taxon>Magnoliopsida</taxon>
        <taxon>Liliopsida</taxon>
        <taxon>Asparagales</taxon>
        <taxon>Iridaceae</taxon>
        <taxon>Iridoideae</taxon>
        <taxon>Irideae</taxon>
        <taxon>Iris</taxon>
    </lineage>
</organism>
<dbReference type="AlphaFoldDB" id="A0AAX6ER75"/>
<gene>
    <name evidence="1" type="ORF">M6B38_176010</name>
</gene>
<proteinExistence type="predicted"/>
<comment type="caution">
    <text evidence="1">The sequence shown here is derived from an EMBL/GenBank/DDBJ whole genome shotgun (WGS) entry which is preliminary data.</text>
</comment>
<reference evidence="1" key="2">
    <citation type="submission" date="2023-04" db="EMBL/GenBank/DDBJ databases">
        <authorList>
            <person name="Bruccoleri R.E."/>
            <person name="Oakeley E.J."/>
            <person name="Faust A.-M."/>
            <person name="Dessus-Babus S."/>
            <person name="Altorfer M."/>
            <person name="Burckhardt D."/>
            <person name="Oertli M."/>
            <person name="Naumann U."/>
            <person name="Petersen F."/>
            <person name="Wong J."/>
        </authorList>
    </citation>
    <scope>NUCLEOTIDE SEQUENCE</scope>
    <source>
        <strain evidence="1">GSM-AAB239-AS_SAM_17_03QT</strain>
        <tissue evidence="1">Leaf</tissue>
    </source>
</reference>
<keyword evidence="2" id="KW-1185">Reference proteome</keyword>
<dbReference type="EMBL" id="JANAVB010034619">
    <property type="protein sequence ID" value="KAJ6806329.1"/>
    <property type="molecule type" value="Genomic_DNA"/>
</dbReference>